<feature type="transmembrane region" description="Helical" evidence="2">
    <location>
        <begin position="229"/>
        <end position="250"/>
    </location>
</feature>
<feature type="region of interest" description="Disordered" evidence="1">
    <location>
        <begin position="686"/>
        <end position="707"/>
    </location>
</feature>
<feature type="transmembrane region" description="Helical" evidence="2">
    <location>
        <begin position="600"/>
        <end position="625"/>
    </location>
</feature>
<keyword evidence="2" id="KW-1133">Transmembrane helix</keyword>
<dbReference type="EMBL" id="JBIRPU010000021">
    <property type="protein sequence ID" value="MFI0795816.1"/>
    <property type="molecule type" value="Genomic_DNA"/>
</dbReference>
<feature type="transmembrane region" description="Helical" evidence="2">
    <location>
        <begin position="511"/>
        <end position="530"/>
    </location>
</feature>
<dbReference type="RefSeq" id="WP_396683379.1">
    <property type="nucleotide sequence ID" value="NZ_JBIRPU010000021.1"/>
</dbReference>
<feature type="transmembrane region" description="Helical" evidence="2">
    <location>
        <begin position="29"/>
        <end position="49"/>
    </location>
</feature>
<dbReference type="Proteomes" id="UP001611075">
    <property type="component" value="Unassembled WGS sequence"/>
</dbReference>
<feature type="transmembrane region" description="Helical" evidence="2">
    <location>
        <begin position="202"/>
        <end position="223"/>
    </location>
</feature>
<name>A0ABW7SQ39_9ACTN</name>
<accession>A0ABW7SQ39</accession>
<reference evidence="3 4" key="1">
    <citation type="submission" date="2024-10" db="EMBL/GenBank/DDBJ databases">
        <title>The Natural Products Discovery Center: Release of the First 8490 Sequenced Strains for Exploring Actinobacteria Biosynthetic Diversity.</title>
        <authorList>
            <person name="Kalkreuter E."/>
            <person name="Kautsar S.A."/>
            <person name="Yang D."/>
            <person name="Bader C.D."/>
            <person name="Teijaro C.N."/>
            <person name="Fluegel L."/>
            <person name="Davis C.M."/>
            <person name="Simpson J.R."/>
            <person name="Lauterbach L."/>
            <person name="Steele A.D."/>
            <person name="Gui C."/>
            <person name="Meng S."/>
            <person name="Li G."/>
            <person name="Viehrig K."/>
            <person name="Ye F."/>
            <person name="Su P."/>
            <person name="Kiefer A.F."/>
            <person name="Nichols A."/>
            <person name="Cepeda A.J."/>
            <person name="Yan W."/>
            <person name="Fan B."/>
            <person name="Jiang Y."/>
            <person name="Adhikari A."/>
            <person name="Zheng C.-J."/>
            <person name="Schuster L."/>
            <person name="Cowan T.M."/>
            <person name="Smanski M.J."/>
            <person name="Chevrette M.G."/>
            <person name="De Carvalho L.P.S."/>
            <person name="Shen B."/>
        </authorList>
    </citation>
    <scope>NUCLEOTIDE SEQUENCE [LARGE SCALE GENOMIC DNA]</scope>
    <source>
        <strain evidence="3 4">NPDC021253</strain>
    </source>
</reference>
<proteinExistence type="predicted"/>
<feature type="transmembrane region" description="Helical" evidence="2">
    <location>
        <begin position="314"/>
        <end position="334"/>
    </location>
</feature>
<feature type="transmembrane region" description="Helical" evidence="2">
    <location>
        <begin position="542"/>
        <end position="561"/>
    </location>
</feature>
<sequence length="722" mass="74946">MDSPTVPAPTDSPAAGPPEEDRKTRIARYVALFVMPFAIVTMMFATYMGTMHSPHPREMPVAVVGTGPGAEAIVDALNSAPERAMDARLVPSGGDAVELLKDREIAGALEIPVEGSATATIYTAMAAGASQATTVQQMLAPVAVGQNWTIATENVVPLPEGDGSGTAVLFAAMGMMLAGYVPLSLLLMAVPHLLSLRRFLPLLAGWSALTSSIIWLILGPIVGAVDGHYLQFLGVGMLATGAVGLGQLLFSKLMGPLAVLIGMLLYVVLGMPASNLALPVDVMPGFFSFLHGVLPLPAAGETLRAILYFDGRGAGGHLLALALWAAVALLLCLLKERTGGHRIPGAPVVTDPNTRLPALAGGPPRSKRFRYLAVAAFPLSILVMVVGLMSFSMHKPEPRDLPVLVVGSTTGQAEQVAAGLESSLGGILGVEAVASVDEATERLLGQDVVAAYVLPQAQGAEATLYTSSGAGVSQQSVVKAVFQQVAAQQQTPLTVNDVAPLTDTDTMGSNSLYVGMSWIMAGFLMLAVLRGGAPELKKLRQFLPLLGGWSIGMAVWLWLLFDVIVGAVNGHAWEMIGFGAVTIFAVSLVTGVFTRTLGLAAIVPVMVVMMLAGVPASGGGLSVYMVPELFRVLQDILPLPAAVDTARSMIYFGGDGIGRNLLVIGIWGAVGLVLNLVVDQWQRRKDGRAGTAGPDGPPPAAGTADVGARFGGIGELEQAATR</sequence>
<organism evidence="3 4">
    <name type="scientific">Micromonospora rubida</name>
    <dbReference type="NCBI Taxonomy" id="2697657"/>
    <lineage>
        <taxon>Bacteria</taxon>
        <taxon>Bacillati</taxon>
        <taxon>Actinomycetota</taxon>
        <taxon>Actinomycetes</taxon>
        <taxon>Micromonosporales</taxon>
        <taxon>Micromonosporaceae</taxon>
        <taxon>Micromonospora</taxon>
    </lineage>
</organism>
<feature type="transmembrane region" description="Helical" evidence="2">
    <location>
        <begin position="657"/>
        <end position="678"/>
    </location>
</feature>
<feature type="transmembrane region" description="Helical" evidence="2">
    <location>
        <begin position="371"/>
        <end position="391"/>
    </location>
</feature>
<evidence type="ECO:0000313" key="4">
    <source>
        <dbReference type="Proteomes" id="UP001611075"/>
    </source>
</evidence>
<feature type="region of interest" description="Disordered" evidence="1">
    <location>
        <begin position="1"/>
        <end position="21"/>
    </location>
</feature>
<evidence type="ECO:0000313" key="3">
    <source>
        <dbReference type="EMBL" id="MFI0795816.1"/>
    </source>
</evidence>
<keyword evidence="2" id="KW-0812">Transmembrane</keyword>
<evidence type="ECO:0000256" key="2">
    <source>
        <dbReference type="SAM" id="Phobius"/>
    </source>
</evidence>
<gene>
    <name evidence="3" type="ORF">ACH4OY_24500</name>
</gene>
<protein>
    <submittedName>
        <fullName evidence="3">ABC transporter permease</fullName>
    </submittedName>
</protein>
<feature type="transmembrane region" description="Helical" evidence="2">
    <location>
        <begin position="573"/>
        <end position="593"/>
    </location>
</feature>
<feature type="transmembrane region" description="Helical" evidence="2">
    <location>
        <begin position="257"/>
        <end position="278"/>
    </location>
</feature>
<keyword evidence="4" id="KW-1185">Reference proteome</keyword>
<feature type="transmembrane region" description="Helical" evidence="2">
    <location>
        <begin position="167"/>
        <end position="190"/>
    </location>
</feature>
<evidence type="ECO:0000256" key="1">
    <source>
        <dbReference type="SAM" id="MobiDB-lite"/>
    </source>
</evidence>
<comment type="caution">
    <text evidence="3">The sequence shown here is derived from an EMBL/GenBank/DDBJ whole genome shotgun (WGS) entry which is preliminary data.</text>
</comment>
<keyword evidence="2" id="KW-0472">Membrane</keyword>